<feature type="region of interest" description="Disordered" evidence="1">
    <location>
        <begin position="222"/>
        <end position="256"/>
    </location>
</feature>
<name>A0A2N3IZ42_AERSO</name>
<dbReference type="EMBL" id="NQMM01000028">
    <property type="protein sequence ID" value="PKQ78294.1"/>
    <property type="molecule type" value="Genomic_DNA"/>
</dbReference>
<protein>
    <submittedName>
        <fullName evidence="2">Uncharacterized protein</fullName>
    </submittedName>
</protein>
<evidence type="ECO:0000256" key="1">
    <source>
        <dbReference type="SAM" id="MobiDB-lite"/>
    </source>
</evidence>
<keyword evidence="3" id="KW-1185">Reference proteome</keyword>
<reference evidence="2 3" key="1">
    <citation type="journal article" date="2017" name="Front. Microbiol.">
        <title>Strong Genomic and Phenotypic Heterogeneity in the Aeromonas sobria Species Complex.</title>
        <authorList>
            <person name="Gauthier J."/>
            <person name="Vincent A.T."/>
            <person name="Charette S.J."/>
            <person name="Derome N."/>
        </authorList>
    </citation>
    <scope>NUCLEOTIDE SEQUENCE [LARGE SCALE GENOMIC DNA]</scope>
    <source>
        <strain evidence="2 3">TM18</strain>
    </source>
</reference>
<gene>
    <name evidence="2" type="ORF">CJP16_10190</name>
</gene>
<evidence type="ECO:0000313" key="3">
    <source>
        <dbReference type="Proteomes" id="UP000233467"/>
    </source>
</evidence>
<dbReference type="AlphaFoldDB" id="A0A2N3IZ42"/>
<accession>A0A2N3IZ42</accession>
<evidence type="ECO:0000313" key="2">
    <source>
        <dbReference type="EMBL" id="PKQ78294.1"/>
    </source>
</evidence>
<proteinExistence type="predicted"/>
<feature type="compositionally biased region" description="Polar residues" evidence="1">
    <location>
        <begin position="240"/>
        <end position="256"/>
    </location>
</feature>
<feature type="compositionally biased region" description="Low complexity" evidence="1">
    <location>
        <begin position="228"/>
        <end position="239"/>
    </location>
</feature>
<sequence length="256" mass="27545">MVRMGKVGRSVLLWLGCMMGLWSPSLWAEVKVIPVFEAQAAVQTLKEIYPQLGVSAMGNQLVLSGTPAQLQEAEATLAQINQPPQSLLIEWRVDGAASGQQLGGSISRDEAKRQWLLDGNAQQYQRSQNDSWQVRGLSGRPVLLQMGSYQPVTFYQWNGGAVVGMMPLVNGLYATATLIGDRVQIALSSEQARLDQGTISTGQSATEVSGAPGQWLTVGELSTSSADQGSSLGTQLQGGRASQSERQTLQIRVTRQ</sequence>
<comment type="caution">
    <text evidence="2">The sequence shown here is derived from an EMBL/GenBank/DDBJ whole genome shotgun (WGS) entry which is preliminary data.</text>
</comment>
<dbReference type="Proteomes" id="UP000233467">
    <property type="component" value="Unassembled WGS sequence"/>
</dbReference>
<organism evidence="2 3">
    <name type="scientific">Aeromonas sobria</name>
    <dbReference type="NCBI Taxonomy" id="646"/>
    <lineage>
        <taxon>Bacteria</taxon>
        <taxon>Pseudomonadati</taxon>
        <taxon>Pseudomonadota</taxon>
        <taxon>Gammaproteobacteria</taxon>
        <taxon>Aeromonadales</taxon>
        <taxon>Aeromonadaceae</taxon>
        <taxon>Aeromonas</taxon>
    </lineage>
</organism>